<feature type="compositionally biased region" description="Low complexity" evidence="1">
    <location>
        <begin position="123"/>
        <end position="135"/>
    </location>
</feature>
<accession>A0ABX7TNG4</accession>
<gene>
    <name evidence="2" type="ORF">S1361_06405</name>
</gene>
<evidence type="ECO:0000313" key="2">
    <source>
        <dbReference type="EMBL" id="QTD96976.1"/>
    </source>
</evidence>
<dbReference type="Proteomes" id="UP000663908">
    <property type="component" value="Chromosome"/>
</dbReference>
<feature type="region of interest" description="Disordered" evidence="1">
    <location>
        <begin position="99"/>
        <end position="153"/>
    </location>
</feature>
<dbReference type="EMBL" id="CP071839">
    <property type="protein sequence ID" value="QTD96976.1"/>
    <property type="molecule type" value="Genomic_DNA"/>
</dbReference>
<proteinExistence type="predicted"/>
<sequence length="153" mass="16250">MRVRMMTDVSGSRDGQPWPKRGEAFDVSDEEGASLCASGIAEPVGDKDRDVERAVPGDAEKRGVPTFDGPVGDAYLPKDGGRDPVVQGQKDVAMVAAEPENRDVAARADDQHPPHEVTQDVEQAQAEKPSASAAESKPRRSTRAKPSESSKGA</sequence>
<reference evidence="2 3" key="1">
    <citation type="submission" date="2021-03" db="EMBL/GenBank/DDBJ databases">
        <title>Complete genome sequence of Streptomyces cyanogenus S136, producer of anticancer angucycline landomycin A.</title>
        <authorList>
            <person name="Hrab P."/>
            <person name="Ruckert C."/>
            <person name="Busche T."/>
            <person name="Ostash I."/>
            <person name="Kalinowski J."/>
            <person name="Fedorenko V."/>
            <person name="Yushchuk O."/>
            <person name="Ostash B."/>
        </authorList>
    </citation>
    <scope>NUCLEOTIDE SEQUENCE [LARGE SCALE GENOMIC DNA]</scope>
    <source>
        <strain evidence="2 3">S136</strain>
    </source>
</reference>
<feature type="region of interest" description="Disordered" evidence="1">
    <location>
        <begin position="44"/>
        <end position="85"/>
    </location>
</feature>
<evidence type="ECO:0000256" key="1">
    <source>
        <dbReference type="SAM" id="MobiDB-lite"/>
    </source>
</evidence>
<organism evidence="2 3">
    <name type="scientific">Streptomyces cyanogenus</name>
    <dbReference type="NCBI Taxonomy" id="80860"/>
    <lineage>
        <taxon>Bacteria</taxon>
        <taxon>Bacillati</taxon>
        <taxon>Actinomycetota</taxon>
        <taxon>Actinomycetes</taxon>
        <taxon>Kitasatosporales</taxon>
        <taxon>Streptomycetaceae</taxon>
        <taxon>Streptomyces</taxon>
    </lineage>
</organism>
<name>A0ABX7TNG4_STRCY</name>
<protein>
    <submittedName>
        <fullName evidence="2">Uncharacterized protein</fullName>
    </submittedName>
</protein>
<evidence type="ECO:0000313" key="3">
    <source>
        <dbReference type="Proteomes" id="UP000663908"/>
    </source>
</evidence>
<feature type="region of interest" description="Disordered" evidence="1">
    <location>
        <begin position="1"/>
        <end position="30"/>
    </location>
</feature>
<feature type="compositionally biased region" description="Basic and acidic residues" evidence="1">
    <location>
        <begin position="99"/>
        <end position="118"/>
    </location>
</feature>
<feature type="compositionally biased region" description="Basic and acidic residues" evidence="1">
    <location>
        <begin position="44"/>
        <end position="63"/>
    </location>
</feature>
<keyword evidence="3" id="KW-1185">Reference proteome</keyword>